<dbReference type="EMBL" id="JABSTU010000003">
    <property type="protein sequence ID" value="KAH8035590.1"/>
    <property type="molecule type" value="Genomic_DNA"/>
</dbReference>
<dbReference type="SMART" id="SM01126">
    <property type="entry name" value="DDE_Tnp_IS1595"/>
    <property type="match status" value="1"/>
</dbReference>
<dbReference type="Pfam" id="PF12762">
    <property type="entry name" value="DDE_Tnp_IS1595"/>
    <property type="match status" value="1"/>
</dbReference>
<gene>
    <name evidence="2" type="ORF">HPB51_007773</name>
</gene>
<proteinExistence type="predicted"/>
<name>A0A9J6EMK9_RHIMP</name>
<protein>
    <recommendedName>
        <fullName evidence="1">ISXO2-like transposase domain-containing protein</fullName>
    </recommendedName>
</protein>
<organism evidence="2 3">
    <name type="scientific">Rhipicephalus microplus</name>
    <name type="common">Cattle tick</name>
    <name type="synonym">Boophilus microplus</name>
    <dbReference type="NCBI Taxonomy" id="6941"/>
    <lineage>
        <taxon>Eukaryota</taxon>
        <taxon>Metazoa</taxon>
        <taxon>Ecdysozoa</taxon>
        <taxon>Arthropoda</taxon>
        <taxon>Chelicerata</taxon>
        <taxon>Arachnida</taxon>
        <taxon>Acari</taxon>
        <taxon>Parasitiformes</taxon>
        <taxon>Ixodida</taxon>
        <taxon>Ixodoidea</taxon>
        <taxon>Ixodidae</taxon>
        <taxon>Rhipicephalinae</taxon>
        <taxon>Rhipicephalus</taxon>
        <taxon>Boophilus</taxon>
    </lineage>
</organism>
<dbReference type="AlphaFoldDB" id="A0A9J6EMK9"/>
<sequence length="450" mass="50693">MVTPRIDPSIVEIADIIRYPAAEEAFLREIGLSPAPSLRPAVRPQAAGTTMGRPPTSEYWGICKDLCFNPGEPGCGGEVVTYNRPGKKGSRPTFRCNRCRKQLSQLRGTQALQGRQGQGSFFACQDVLGRPNVTLSRGEIIWLTYAMVKGFSSRNTRELTEKEFKLSNTTRTDWRNYIREVALEELRAQPAMGGVGEVVQIDECLLRGRRKANRDRLLTGDSVPPRRRNNYGGVSNKGPWIFGMLHVSTKKLRLFQVDKRDAATLGSLIAKHILPGTTVYSDEWAAYQCIRRLVDANGTPLNLDWHTVNHSVNFVDPTTGANTQRIESEWHKAKRRLVRNSNKTTTSLMPAHLAWLWWKSINAHPNVKAPFLRIMESPKRRGGSTMAVHAVAAAAAGGAKRKEIYKYEAPWTVYSMNWSVRPDRRFRLALGSFIEEYNNKARLKPRSLGY</sequence>
<dbReference type="Proteomes" id="UP000821866">
    <property type="component" value="Chromosome 11"/>
</dbReference>
<evidence type="ECO:0000313" key="2">
    <source>
        <dbReference type="EMBL" id="KAH8035590.1"/>
    </source>
</evidence>
<dbReference type="VEuPathDB" id="VectorBase:LOC119181286"/>
<feature type="domain" description="ISXO2-like transposase" evidence="1">
    <location>
        <begin position="191"/>
        <end position="358"/>
    </location>
</feature>
<evidence type="ECO:0000259" key="1">
    <source>
        <dbReference type="SMART" id="SM01126"/>
    </source>
</evidence>
<comment type="caution">
    <text evidence="2">The sequence shown here is derived from an EMBL/GenBank/DDBJ whole genome shotgun (WGS) entry which is preliminary data.</text>
</comment>
<dbReference type="PANTHER" id="PTHR47163">
    <property type="entry name" value="DDE_TNP_IS1595 DOMAIN-CONTAINING PROTEIN"/>
    <property type="match status" value="1"/>
</dbReference>
<keyword evidence="3" id="KW-1185">Reference proteome</keyword>
<dbReference type="InterPro" id="IPR024445">
    <property type="entry name" value="Tnp_ISXO2-like"/>
</dbReference>
<accession>A0A9J6EMK9</accession>
<reference evidence="2" key="1">
    <citation type="journal article" date="2020" name="Cell">
        <title>Large-Scale Comparative Analyses of Tick Genomes Elucidate Their Genetic Diversity and Vector Capacities.</title>
        <authorList>
            <consortium name="Tick Genome and Microbiome Consortium (TIGMIC)"/>
            <person name="Jia N."/>
            <person name="Wang J."/>
            <person name="Shi W."/>
            <person name="Du L."/>
            <person name="Sun Y."/>
            <person name="Zhan W."/>
            <person name="Jiang J.F."/>
            <person name="Wang Q."/>
            <person name="Zhang B."/>
            <person name="Ji P."/>
            <person name="Bell-Sakyi L."/>
            <person name="Cui X.M."/>
            <person name="Yuan T.T."/>
            <person name="Jiang B.G."/>
            <person name="Yang W.F."/>
            <person name="Lam T.T."/>
            <person name="Chang Q.C."/>
            <person name="Ding S.J."/>
            <person name="Wang X.J."/>
            <person name="Zhu J.G."/>
            <person name="Ruan X.D."/>
            <person name="Zhao L."/>
            <person name="Wei J.T."/>
            <person name="Ye R.Z."/>
            <person name="Que T.C."/>
            <person name="Du C.H."/>
            <person name="Zhou Y.H."/>
            <person name="Cheng J.X."/>
            <person name="Dai P.F."/>
            <person name="Guo W.B."/>
            <person name="Han X.H."/>
            <person name="Huang E.J."/>
            <person name="Li L.F."/>
            <person name="Wei W."/>
            <person name="Gao Y.C."/>
            <person name="Liu J.Z."/>
            <person name="Shao H.Z."/>
            <person name="Wang X."/>
            <person name="Wang C.C."/>
            <person name="Yang T.C."/>
            <person name="Huo Q.B."/>
            <person name="Li W."/>
            <person name="Chen H.Y."/>
            <person name="Chen S.E."/>
            <person name="Zhou L.G."/>
            <person name="Ni X.B."/>
            <person name="Tian J.H."/>
            <person name="Sheng Y."/>
            <person name="Liu T."/>
            <person name="Pan Y.S."/>
            <person name="Xia L.Y."/>
            <person name="Li J."/>
            <person name="Zhao F."/>
            <person name="Cao W.C."/>
        </authorList>
    </citation>
    <scope>NUCLEOTIDE SEQUENCE</scope>
    <source>
        <strain evidence="2">Rmic-2018</strain>
    </source>
</reference>
<reference evidence="2" key="2">
    <citation type="submission" date="2021-09" db="EMBL/GenBank/DDBJ databases">
        <authorList>
            <person name="Jia N."/>
            <person name="Wang J."/>
            <person name="Shi W."/>
            <person name="Du L."/>
            <person name="Sun Y."/>
            <person name="Zhan W."/>
            <person name="Jiang J."/>
            <person name="Wang Q."/>
            <person name="Zhang B."/>
            <person name="Ji P."/>
            <person name="Sakyi L.B."/>
            <person name="Cui X."/>
            <person name="Yuan T."/>
            <person name="Jiang B."/>
            <person name="Yang W."/>
            <person name="Lam T.T.-Y."/>
            <person name="Chang Q."/>
            <person name="Ding S."/>
            <person name="Wang X."/>
            <person name="Zhu J."/>
            <person name="Ruan X."/>
            <person name="Zhao L."/>
            <person name="Wei J."/>
            <person name="Que T."/>
            <person name="Du C."/>
            <person name="Cheng J."/>
            <person name="Dai P."/>
            <person name="Han X."/>
            <person name="Huang E."/>
            <person name="Gao Y."/>
            <person name="Liu J."/>
            <person name="Shao H."/>
            <person name="Ye R."/>
            <person name="Li L."/>
            <person name="Wei W."/>
            <person name="Wang X."/>
            <person name="Wang C."/>
            <person name="Huo Q."/>
            <person name="Li W."/>
            <person name="Guo W."/>
            <person name="Chen H."/>
            <person name="Chen S."/>
            <person name="Zhou L."/>
            <person name="Zhou L."/>
            <person name="Ni X."/>
            <person name="Tian J."/>
            <person name="Zhou Y."/>
            <person name="Sheng Y."/>
            <person name="Liu T."/>
            <person name="Pan Y."/>
            <person name="Xia L."/>
            <person name="Li J."/>
            <person name="Zhao F."/>
            <person name="Cao W."/>
        </authorList>
    </citation>
    <scope>NUCLEOTIDE SEQUENCE</scope>
    <source>
        <strain evidence="2">Rmic-2018</strain>
        <tissue evidence="2">Larvae</tissue>
    </source>
</reference>
<dbReference type="InterPro" id="IPR053164">
    <property type="entry name" value="IS1016-like_transposase"/>
</dbReference>
<evidence type="ECO:0000313" key="3">
    <source>
        <dbReference type="Proteomes" id="UP000821866"/>
    </source>
</evidence>
<dbReference type="PANTHER" id="PTHR47163:SF2">
    <property type="entry name" value="SI:DKEY-17M8.2"/>
    <property type="match status" value="1"/>
</dbReference>